<protein>
    <submittedName>
        <fullName evidence="2">Uncharacterized protein</fullName>
    </submittedName>
</protein>
<evidence type="ECO:0000256" key="1">
    <source>
        <dbReference type="SAM" id="Coils"/>
    </source>
</evidence>
<sequence length="227" mass="26281">MCSCQNCKTNLNEMSPCTKCKSDVFNEPCHNKDNIPEYKRNGPKLRWNCKYCINDPIGGVYDPEETQTPVDLEDILADIEKLKHKLNNLLNDMVQVKTDLIDLKETTTSAHSYMTGVNDKVKNLENRIVKLDKKSCNLYTLKQTISNFENPIDDKKYWDRTTQNNVYVNQKHMLLYDAPEACKDVLPKDQNSFIAKVQLRLRNAPKLILSRFSTDQNKKSSLLRCEV</sequence>
<keyword evidence="3" id="KW-1185">Reference proteome</keyword>
<organism evidence="2 3">
    <name type="scientific">Chilo suppressalis</name>
    <name type="common">Asiatic rice borer moth</name>
    <dbReference type="NCBI Taxonomy" id="168631"/>
    <lineage>
        <taxon>Eukaryota</taxon>
        <taxon>Metazoa</taxon>
        <taxon>Ecdysozoa</taxon>
        <taxon>Arthropoda</taxon>
        <taxon>Hexapoda</taxon>
        <taxon>Insecta</taxon>
        <taxon>Pterygota</taxon>
        <taxon>Neoptera</taxon>
        <taxon>Endopterygota</taxon>
        <taxon>Lepidoptera</taxon>
        <taxon>Glossata</taxon>
        <taxon>Ditrysia</taxon>
        <taxon>Pyraloidea</taxon>
        <taxon>Crambidae</taxon>
        <taxon>Crambinae</taxon>
        <taxon>Chilo</taxon>
    </lineage>
</organism>
<evidence type="ECO:0000313" key="3">
    <source>
        <dbReference type="Proteomes" id="UP001153292"/>
    </source>
</evidence>
<proteinExistence type="predicted"/>
<keyword evidence="1" id="KW-0175">Coiled coil</keyword>
<dbReference type="EMBL" id="OU963907">
    <property type="protein sequence ID" value="CAH2982165.1"/>
    <property type="molecule type" value="Genomic_DNA"/>
</dbReference>
<gene>
    <name evidence="2" type="ORF">CHILSU_LOCUS2622</name>
</gene>
<dbReference type="Proteomes" id="UP001153292">
    <property type="component" value="Chromosome 14"/>
</dbReference>
<evidence type="ECO:0000313" key="2">
    <source>
        <dbReference type="EMBL" id="CAH2982165.1"/>
    </source>
</evidence>
<feature type="coiled-coil region" evidence="1">
    <location>
        <begin position="72"/>
        <end position="134"/>
    </location>
</feature>
<name>A0ABN8L233_CHISP</name>
<accession>A0ABN8L233</accession>
<reference evidence="2" key="1">
    <citation type="submission" date="2021-12" db="EMBL/GenBank/DDBJ databases">
        <authorList>
            <person name="King R."/>
        </authorList>
    </citation>
    <scope>NUCLEOTIDE SEQUENCE</scope>
</reference>